<dbReference type="AlphaFoldDB" id="A0A1H2RC77"/>
<evidence type="ECO:0000256" key="3">
    <source>
        <dbReference type="PROSITE-ProRule" id="PRU00339"/>
    </source>
</evidence>
<dbReference type="Gene3D" id="1.25.40.10">
    <property type="entry name" value="Tetratricopeptide repeat domain"/>
    <property type="match status" value="2"/>
</dbReference>
<feature type="repeat" description="TPR" evidence="3">
    <location>
        <begin position="270"/>
        <end position="303"/>
    </location>
</feature>
<name>A0A1H2RC77_9BACI</name>
<accession>A0A1H2RC77</accession>
<evidence type="ECO:0000256" key="1">
    <source>
        <dbReference type="ARBA" id="ARBA00022737"/>
    </source>
</evidence>
<dbReference type="SUPFAM" id="SSF48452">
    <property type="entry name" value="TPR-like"/>
    <property type="match status" value="2"/>
</dbReference>
<dbReference type="RefSeq" id="WP_091611173.1">
    <property type="nucleotide sequence ID" value="NZ_FNNC01000001.1"/>
</dbReference>
<reference evidence="4 5" key="1">
    <citation type="submission" date="2016-10" db="EMBL/GenBank/DDBJ databases">
        <authorList>
            <person name="de Groot N.N."/>
        </authorList>
    </citation>
    <scope>NUCLEOTIDE SEQUENCE [LARGE SCALE GENOMIC DNA]</scope>
    <source>
        <strain evidence="4 5">DSM 23126</strain>
    </source>
</reference>
<dbReference type="InterPro" id="IPR011990">
    <property type="entry name" value="TPR-like_helical_dom_sf"/>
</dbReference>
<dbReference type="Pfam" id="PF25058">
    <property type="entry name" value="ARM_TT21"/>
    <property type="match status" value="1"/>
</dbReference>
<dbReference type="STRING" id="1122204.SAMN05421781_0688"/>
<sequence length="419" mass="48077">MNLETILETIRNGDTEKGLEEMEKYSHSANDQEKYDIVEMYQELGRSDKAQPLIEDLLGRYPDEGALLTTAAENAIDLDDEDEAIEWLLEVKESDEEYLRAQLLLADLYQMQGLDEVAEQKLLDALKQSPEEPVLLAAVGDYYLSRGDYAKSIPYLKQAEGAGFKFPDGSLSLRLAEAYSVTGSFEDALSYYEAGLKEHTELHALFGYGYTALQVSDYQLAAEKFEELRNMDKDFVALYPYLVRSYEGLEDHEKALEAAKAGIKEDEYNENLYTEAGKLYMALGNEEEGEKYLREALALNPAHLEAANALLSMWMEQEEPEAMIDLIDHLYEMGEPDVRFQWYYARAKNLQDEPVEAKEKYEEVYSVYQENEVFLEEYGRLLLELGYRENALKHLEQASAMQPDNTELQLLLEDLRMSE</sequence>
<dbReference type="InterPro" id="IPR019734">
    <property type="entry name" value="TPR_rpt"/>
</dbReference>
<evidence type="ECO:0000256" key="2">
    <source>
        <dbReference type="ARBA" id="ARBA00022803"/>
    </source>
</evidence>
<dbReference type="OrthoDB" id="2080803at2"/>
<dbReference type="Pfam" id="PF13181">
    <property type="entry name" value="TPR_8"/>
    <property type="match status" value="2"/>
</dbReference>
<keyword evidence="1" id="KW-0677">Repeat</keyword>
<feature type="repeat" description="TPR" evidence="3">
    <location>
        <begin position="372"/>
        <end position="405"/>
    </location>
</feature>
<evidence type="ECO:0000313" key="4">
    <source>
        <dbReference type="EMBL" id="SDW16808.1"/>
    </source>
</evidence>
<dbReference type="SMART" id="SM00028">
    <property type="entry name" value="TPR"/>
    <property type="match status" value="6"/>
</dbReference>
<keyword evidence="5" id="KW-1185">Reference proteome</keyword>
<proteinExistence type="predicted"/>
<dbReference type="Proteomes" id="UP000199488">
    <property type="component" value="Unassembled WGS sequence"/>
</dbReference>
<organism evidence="4 5">
    <name type="scientific">Marinococcus luteus</name>
    <dbReference type="NCBI Taxonomy" id="1122204"/>
    <lineage>
        <taxon>Bacteria</taxon>
        <taxon>Bacillati</taxon>
        <taxon>Bacillota</taxon>
        <taxon>Bacilli</taxon>
        <taxon>Bacillales</taxon>
        <taxon>Bacillaceae</taxon>
        <taxon>Marinococcus</taxon>
    </lineage>
</organism>
<dbReference type="Pfam" id="PF13432">
    <property type="entry name" value="TPR_16"/>
    <property type="match status" value="1"/>
</dbReference>
<evidence type="ECO:0000313" key="5">
    <source>
        <dbReference type="Proteomes" id="UP000199488"/>
    </source>
</evidence>
<protein>
    <submittedName>
        <fullName evidence="4">Tetratricopeptide repeat-containing protein</fullName>
    </submittedName>
</protein>
<dbReference type="PANTHER" id="PTHR44186:SF1">
    <property type="entry name" value="BARDET-BIEDL SYNDROME 4 PROTEIN"/>
    <property type="match status" value="1"/>
</dbReference>
<dbReference type="EMBL" id="FNNC01000001">
    <property type="protein sequence ID" value="SDW16808.1"/>
    <property type="molecule type" value="Genomic_DNA"/>
</dbReference>
<keyword evidence="2 3" id="KW-0802">TPR repeat</keyword>
<dbReference type="PANTHER" id="PTHR44186">
    <property type="match status" value="1"/>
</dbReference>
<gene>
    <name evidence="4" type="ORF">SAMN05421781_0688</name>
</gene>
<dbReference type="PROSITE" id="PS50005">
    <property type="entry name" value="TPR"/>
    <property type="match status" value="2"/>
</dbReference>